<dbReference type="GO" id="GO:0004674">
    <property type="term" value="F:protein serine/threonine kinase activity"/>
    <property type="evidence" value="ECO:0007669"/>
    <property type="project" value="TreeGrafter"/>
</dbReference>
<evidence type="ECO:0000313" key="4">
    <source>
        <dbReference type="EMBL" id="KRG21078.1"/>
    </source>
</evidence>
<reference evidence="5" key="2">
    <citation type="journal article" date="2016" name="Genome Announc.">
        <title>Draft Genome Sequences of Two Novel Amoeba-Resistant Intranuclear Bacteria, 'Candidatus Berkiella cookevillensis' and 'Candidatus Berkiella aquae'.</title>
        <authorList>
            <person name="Mehari Y.T."/>
            <person name="Arivett B.A."/>
            <person name="Farone A.L."/>
            <person name="Gunderson J.H."/>
            <person name="Farone M.B."/>
        </authorList>
    </citation>
    <scope>NUCLEOTIDE SEQUENCE</scope>
    <source>
        <strain evidence="5">HT99</strain>
    </source>
</reference>
<dbReference type="OrthoDB" id="5654256at2"/>
<feature type="region of interest" description="Disordered" evidence="2">
    <location>
        <begin position="1"/>
        <end position="28"/>
    </location>
</feature>
<reference evidence="4" key="1">
    <citation type="submission" date="2015-09" db="EMBL/GenBank/DDBJ databases">
        <title>Draft Genome Sequences of Two Novel Amoeba-resistant Intranuclear Bacteria, Candidatus Berkiella cookevillensis and Candidatus Berkiella aquae.</title>
        <authorList>
            <person name="Mehari Y.T."/>
            <person name="Arivett B.A."/>
            <person name="Farone A.L."/>
            <person name="Gunderson J.H."/>
            <person name="Farone M.B."/>
        </authorList>
    </citation>
    <scope>NUCLEOTIDE SEQUENCE [LARGE SCALE GENOMIC DNA]</scope>
    <source>
        <strain evidence="4">HT99</strain>
    </source>
</reference>
<dbReference type="EMBL" id="LKAJ02000001">
    <property type="protein sequence ID" value="MCS5711253.1"/>
    <property type="molecule type" value="Genomic_DNA"/>
</dbReference>
<name>A0A0Q9YK84_9GAMM</name>
<dbReference type="InterPro" id="IPR017441">
    <property type="entry name" value="Protein_kinase_ATP_BS"/>
</dbReference>
<feature type="binding site" evidence="1">
    <location>
        <position position="119"/>
    </location>
    <ligand>
        <name>ATP</name>
        <dbReference type="ChEBI" id="CHEBI:30616"/>
    </ligand>
</feature>
<keyword evidence="4" id="KW-0808">Transferase</keyword>
<evidence type="ECO:0000313" key="6">
    <source>
        <dbReference type="Proteomes" id="UP000051497"/>
    </source>
</evidence>
<comment type="caution">
    <text evidence="4">The sequence shown here is derived from an EMBL/GenBank/DDBJ whole genome shotgun (WGS) entry which is preliminary data.</text>
</comment>
<dbReference type="SMART" id="SM00220">
    <property type="entry name" value="S_TKc"/>
    <property type="match status" value="1"/>
</dbReference>
<reference evidence="5" key="3">
    <citation type="submission" date="2021-06" db="EMBL/GenBank/DDBJ databases">
        <title>Genomic Description and Analysis of Intracellular Bacteria, Candidatus Berkiella cookevillensis and Candidatus Berkiella aquae.</title>
        <authorList>
            <person name="Kidane D.T."/>
            <person name="Mehari Y.T."/>
            <person name="Rice F.C."/>
            <person name="Arivett B.A."/>
            <person name="Farone A.L."/>
            <person name="Berk S.G."/>
            <person name="Farone M.B."/>
        </authorList>
    </citation>
    <scope>NUCLEOTIDE SEQUENCE</scope>
    <source>
        <strain evidence="5">HT99</strain>
    </source>
</reference>
<proteinExistence type="predicted"/>
<dbReference type="PROSITE" id="PS50011">
    <property type="entry name" value="PROTEIN_KINASE_DOM"/>
    <property type="match status" value="1"/>
</dbReference>
<evidence type="ECO:0000256" key="1">
    <source>
        <dbReference type="PROSITE-ProRule" id="PRU10141"/>
    </source>
</evidence>
<dbReference type="GO" id="GO:0005737">
    <property type="term" value="C:cytoplasm"/>
    <property type="evidence" value="ECO:0007669"/>
    <property type="project" value="TreeGrafter"/>
</dbReference>
<dbReference type="InterPro" id="IPR011009">
    <property type="entry name" value="Kinase-like_dom_sf"/>
</dbReference>
<dbReference type="Pfam" id="PF00069">
    <property type="entry name" value="Pkinase"/>
    <property type="match status" value="1"/>
</dbReference>
<dbReference type="PANTHER" id="PTHR44167">
    <property type="entry name" value="OVARIAN-SPECIFIC SERINE/THREONINE-PROTEIN KINASE LOK-RELATED"/>
    <property type="match status" value="1"/>
</dbReference>
<dbReference type="InterPro" id="IPR000719">
    <property type="entry name" value="Prot_kinase_dom"/>
</dbReference>
<gene>
    <name evidence="5" type="ORF">HT99x_007390</name>
    <name evidence="4" type="ORF">HT99x_01634</name>
</gene>
<keyword evidence="1" id="KW-0067">ATP-binding</keyword>
<dbReference type="SUPFAM" id="SSF56112">
    <property type="entry name" value="Protein kinase-like (PK-like)"/>
    <property type="match status" value="1"/>
</dbReference>
<keyword evidence="4" id="KW-0418">Kinase</keyword>
<organism evidence="4">
    <name type="scientific">Candidatus Berkiella aquae</name>
    <dbReference type="NCBI Taxonomy" id="295108"/>
    <lineage>
        <taxon>Bacteria</taxon>
        <taxon>Pseudomonadati</taxon>
        <taxon>Pseudomonadota</taxon>
        <taxon>Gammaproteobacteria</taxon>
        <taxon>Candidatus Berkiellales</taxon>
        <taxon>Candidatus Berkiellaceae</taxon>
        <taxon>Candidatus Berkiella</taxon>
    </lineage>
</organism>
<dbReference type="STRING" id="295108.HT99x_01634"/>
<evidence type="ECO:0000313" key="5">
    <source>
        <dbReference type="EMBL" id="MCS5711253.1"/>
    </source>
</evidence>
<dbReference type="Proteomes" id="UP000051497">
    <property type="component" value="Unassembled WGS sequence"/>
</dbReference>
<dbReference type="GO" id="GO:0005524">
    <property type="term" value="F:ATP binding"/>
    <property type="evidence" value="ECO:0007669"/>
    <property type="project" value="UniProtKB-UniRule"/>
</dbReference>
<dbReference type="PROSITE" id="PS00107">
    <property type="entry name" value="PROTEIN_KINASE_ATP"/>
    <property type="match status" value="1"/>
</dbReference>
<evidence type="ECO:0000256" key="2">
    <source>
        <dbReference type="SAM" id="MobiDB-lite"/>
    </source>
</evidence>
<dbReference type="Gene3D" id="3.30.200.20">
    <property type="entry name" value="Phosphorylase Kinase, domain 1"/>
    <property type="match status" value="1"/>
</dbReference>
<accession>A0A0Q9YK84</accession>
<keyword evidence="1" id="KW-0547">Nucleotide-binding</keyword>
<dbReference type="Gene3D" id="1.10.510.10">
    <property type="entry name" value="Transferase(Phosphotransferase) domain 1"/>
    <property type="match status" value="1"/>
</dbReference>
<keyword evidence="6" id="KW-1185">Reference proteome</keyword>
<dbReference type="RefSeq" id="WP_075066263.1">
    <property type="nucleotide sequence ID" value="NZ_LKAJ02000001.1"/>
</dbReference>
<dbReference type="EMBL" id="LKAJ01000006">
    <property type="protein sequence ID" value="KRG21078.1"/>
    <property type="molecule type" value="Genomic_DNA"/>
</dbReference>
<protein>
    <submittedName>
        <fullName evidence="4 5">Protein kinase</fullName>
    </submittedName>
</protein>
<dbReference type="AlphaFoldDB" id="A0A0Q9YK84"/>
<feature type="domain" description="Protein kinase" evidence="3">
    <location>
        <begin position="91"/>
        <end position="361"/>
    </location>
</feature>
<sequence>MMTGPDSNSKKRKLTSENSDSIKRQRTSKSSFISKRACVQSNLLNVTQNDWHKANHFFKTHRNETKMSKKNRSLGHSFIRFDNEIIALANKAMEGTLGEGAFGVVVAGQCQTGENCAIKIEGGTKRRPNTQEIQVMRKLQYYLAETSRTLPTIKNFKGNDISSKRYTALSLRKGKELSQVISQLNYKQKLITAIKACEALLEVHDKRVIHADIKANNMIADVKGNNIHVDTVDYDFSIILPKNKDYVTDGWKGTLDYMAPEIAAAIRLPVNAKFSFSSDIYALGQMFILDFKLPKQIFADMICLNPQERCTLDKIILKLINQLSALKNLEDEILQFIHKTKAKYDPNYKSPASTVNNSAYFLGFTHYLKETANAFCQKSLDIPTMAKNYILSYFPR</sequence>
<dbReference type="PANTHER" id="PTHR44167:SF24">
    <property type="entry name" value="SERINE_THREONINE-PROTEIN KINASE CHK2"/>
    <property type="match status" value="1"/>
</dbReference>
<evidence type="ECO:0000259" key="3">
    <source>
        <dbReference type="PROSITE" id="PS50011"/>
    </source>
</evidence>